<dbReference type="InterPro" id="IPR036477">
    <property type="entry name" value="Formyl_transf_N_sf"/>
</dbReference>
<reference evidence="3" key="1">
    <citation type="journal article" date="2014" name="Front. Microbiol.">
        <title>High frequency of phylogenetically diverse reductive dehalogenase-homologous genes in deep subseafloor sedimentary metagenomes.</title>
        <authorList>
            <person name="Kawai M."/>
            <person name="Futagami T."/>
            <person name="Toyoda A."/>
            <person name="Takaki Y."/>
            <person name="Nishi S."/>
            <person name="Hori S."/>
            <person name="Arai W."/>
            <person name="Tsubouchi T."/>
            <person name="Morono Y."/>
            <person name="Uchiyama I."/>
            <person name="Ito T."/>
            <person name="Fujiyama A."/>
            <person name="Inagaki F."/>
            <person name="Takami H."/>
        </authorList>
    </citation>
    <scope>NUCLEOTIDE SEQUENCE</scope>
    <source>
        <strain evidence="3">Expedition CK06-06</strain>
    </source>
</reference>
<dbReference type="EMBL" id="BARU01038009">
    <property type="protein sequence ID" value="GAH79899.1"/>
    <property type="molecule type" value="Genomic_DNA"/>
</dbReference>
<evidence type="ECO:0000313" key="3">
    <source>
        <dbReference type="EMBL" id="GAH79899.1"/>
    </source>
</evidence>
<evidence type="ECO:0000256" key="1">
    <source>
        <dbReference type="ARBA" id="ARBA00012261"/>
    </source>
</evidence>
<evidence type="ECO:0000259" key="2">
    <source>
        <dbReference type="Pfam" id="PF00551"/>
    </source>
</evidence>
<dbReference type="HAMAP" id="MF_00182">
    <property type="entry name" value="Formyl_trans"/>
    <property type="match status" value="1"/>
</dbReference>
<organism evidence="3">
    <name type="scientific">marine sediment metagenome</name>
    <dbReference type="NCBI Taxonomy" id="412755"/>
    <lineage>
        <taxon>unclassified sequences</taxon>
        <taxon>metagenomes</taxon>
        <taxon>ecological metagenomes</taxon>
    </lineage>
</organism>
<dbReference type="Gene3D" id="3.40.50.12230">
    <property type="match status" value="1"/>
</dbReference>
<dbReference type="AlphaFoldDB" id="X1JNQ3"/>
<name>X1JNQ3_9ZZZZ</name>
<dbReference type="PANTHER" id="PTHR11138:SF5">
    <property type="entry name" value="METHIONYL-TRNA FORMYLTRANSFERASE, MITOCHONDRIAL"/>
    <property type="match status" value="1"/>
</dbReference>
<dbReference type="GO" id="GO:0004479">
    <property type="term" value="F:methionyl-tRNA formyltransferase activity"/>
    <property type="evidence" value="ECO:0007669"/>
    <property type="project" value="UniProtKB-EC"/>
</dbReference>
<dbReference type="SUPFAM" id="SSF53328">
    <property type="entry name" value="Formyltransferase"/>
    <property type="match status" value="1"/>
</dbReference>
<dbReference type="Pfam" id="PF00551">
    <property type="entry name" value="Formyl_trans_N"/>
    <property type="match status" value="1"/>
</dbReference>
<dbReference type="InterPro" id="IPR005794">
    <property type="entry name" value="Fmt"/>
</dbReference>
<dbReference type="CDD" id="cd08646">
    <property type="entry name" value="FMT_core_Met-tRNA-FMT_N"/>
    <property type="match status" value="1"/>
</dbReference>
<gene>
    <name evidence="3" type="ORF">S03H2_59134</name>
</gene>
<protein>
    <recommendedName>
        <fullName evidence="1">methionyl-tRNA formyltransferase</fullName>
        <ecNumber evidence="1">2.1.2.9</ecNumber>
    </recommendedName>
</protein>
<dbReference type="EC" id="2.1.2.9" evidence="1"/>
<accession>X1JNQ3</accession>
<dbReference type="NCBIfam" id="TIGR00460">
    <property type="entry name" value="fmt"/>
    <property type="match status" value="1"/>
</dbReference>
<dbReference type="InterPro" id="IPR002376">
    <property type="entry name" value="Formyl_transf_N"/>
</dbReference>
<feature type="domain" description="Formyl transferase N-terminal" evidence="2">
    <location>
        <begin position="1"/>
        <end position="179"/>
    </location>
</feature>
<sequence length="220" mass="23970">MRVIFFGTPQVAVAYLEMLHQRHEVVTVVTQPDRPRGRGRTLTAPPVKHRAEELAVPVLQPQKANEPEFIAELAALNADLFVVVAYGQILSRKLLELPQMAAVNVHYSLLPKLRGAAPVQHALMQGLTETGVTVQHIAQEVDAGDIILQRAVSIEPEDDSQSLTVRLTEVGIELLAEALGLLERGEAPRVPQDHAQATYAPLLTKASGEIDWGRPAADIV</sequence>
<feature type="non-terminal residue" evidence="3">
    <location>
        <position position="220"/>
    </location>
</feature>
<proteinExistence type="inferred from homology"/>
<dbReference type="InterPro" id="IPR041711">
    <property type="entry name" value="Met-tRNA-FMT_N"/>
</dbReference>
<dbReference type="PANTHER" id="PTHR11138">
    <property type="entry name" value="METHIONYL-TRNA FORMYLTRANSFERASE"/>
    <property type="match status" value="1"/>
</dbReference>
<comment type="caution">
    <text evidence="3">The sequence shown here is derived from an EMBL/GenBank/DDBJ whole genome shotgun (WGS) entry which is preliminary data.</text>
</comment>
<dbReference type="GO" id="GO:0005829">
    <property type="term" value="C:cytosol"/>
    <property type="evidence" value="ECO:0007669"/>
    <property type="project" value="TreeGrafter"/>
</dbReference>